<dbReference type="PANTHER" id="PTHR13554:SF10">
    <property type="entry name" value="26S PROTEASOME NON-ATPASE REGULATORY SUBUNIT 5"/>
    <property type="match status" value="1"/>
</dbReference>
<dbReference type="InterPro" id="IPR011989">
    <property type="entry name" value="ARM-like"/>
</dbReference>
<dbReference type="InterPro" id="IPR019538">
    <property type="entry name" value="PSMD5"/>
</dbReference>
<proteinExistence type="predicted"/>
<dbReference type="Pfam" id="PF10508">
    <property type="entry name" value="Proteasom_PSMB"/>
    <property type="match status" value="1"/>
</dbReference>
<evidence type="ECO:0000313" key="2">
    <source>
        <dbReference type="Proteomes" id="UP001244341"/>
    </source>
</evidence>
<evidence type="ECO:0008006" key="3">
    <source>
        <dbReference type="Google" id="ProtNLM"/>
    </source>
</evidence>
<accession>A0ABY8U471</accession>
<dbReference type="PANTHER" id="PTHR13554">
    <property type="entry name" value="26S PROTEASOME NON-ATPASE REGULATORY SUBUNIT 5-RELATED"/>
    <property type="match status" value="1"/>
</dbReference>
<gene>
    <name evidence="1" type="ORF">OEZ85_012963</name>
</gene>
<protein>
    <recommendedName>
        <fullName evidence="3">26S proteasome non-ATPase regulatory subunit 5</fullName>
    </recommendedName>
</protein>
<dbReference type="Proteomes" id="UP001244341">
    <property type="component" value="Chromosome 7b"/>
</dbReference>
<dbReference type="EMBL" id="CP126214">
    <property type="protein sequence ID" value="WIA16254.1"/>
    <property type="molecule type" value="Genomic_DNA"/>
</dbReference>
<dbReference type="SUPFAM" id="SSF48371">
    <property type="entry name" value="ARM repeat"/>
    <property type="match status" value="1"/>
</dbReference>
<dbReference type="InterPro" id="IPR016024">
    <property type="entry name" value="ARM-type_fold"/>
</dbReference>
<evidence type="ECO:0000313" key="1">
    <source>
        <dbReference type="EMBL" id="WIA16254.1"/>
    </source>
</evidence>
<keyword evidence="2" id="KW-1185">Reference proteome</keyword>
<name>A0ABY8U471_TETOB</name>
<reference evidence="1 2" key="1">
    <citation type="submission" date="2023-05" db="EMBL/GenBank/DDBJ databases">
        <title>A 100% complete, gapless, phased diploid assembly of the Scenedesmus obliquus UTEX 3031 genome.</title>
        <authorList>
            <person name="Biondi T.C."/>
            <person name="Hanschen E.R."/>
            <person name="Kwon T."/>
            <person name="Eng W."/>
            <person name="Kruse C.P.S."/>
            <person name="Koehler S.I."/>
            <person name="Kunde Y."/>
            <person name="Gleasner C.D."/>
            <person name="You Mak K.T."/>
            <person name="Polle J."/>
            <person name="Hovde B.T."/>
            <person name="Starkenburg S.R."/>
        </authorList>
    </citation>
    <scope>NUCLEOTIDE SEQUENCE [LARGE SCALE GENOMIC DNA]</scope>
    <source>
        <strain evidence="1 2">DOE0152z</strain>
    </source>
</reference>
<dbReference type="Gene3D" id="1.25.10.10">
    <property type="entry name" value="Leucine-rich Repeat Variant"/>
    <property type="match status" value="1"/>
</dbReference>
<organism evidence="1 2">
    <name type="scientific">Tetradesmus obliquus</name>
    <name type="common">Green alga</name>
    <name type="synonym">Acutodesmus obliquus</name>
    <dbReference type="NCBI Taxonomy" id="3088"/>
    <lineage>
        <taxon>Eukaryota</taxon>
        <taxon>Viridiplantae</taxon>
        <taxon>Chlorophyta</taxon>
        <taxon>core chlorophytes</taxon>
        <taxon>Chlorophyceae</taxon>
        <taxon>CS clade</taxon>
        <taxon>Sphaeropleales</taxon>
        <taxon>Scenedesmaceae</taxon>
        <taxon>Tetradesmus</taxon>
    </lineage>
</organism>
<sequence length="654" mass="67490">MEPQPLQALLQACDSILKQPSPVSDATAQEFFENHPLDAVFRALNTQDVTEQQLGTVCSALDSVLSTPYGTSLLPSTRSYAEAALQSPQHRLRRLGCEQMGRLLLAAADEQQQQQLESTLVAVLQDTDTGVAGAAEKALVAQVAARPGSFTALLAGSSPAGQALQEMLDSSRATQRMRAFALLTAAAAGSSSNAEQLKQSGVVTQLLAQLDPSDPLACLVALQLLQELVIHIGGSAATLMQQLLLPSLLLLLDDPSTAPGAFPIAARLVAAAAQESAAGGVGAGVSSNGAAAMEVDGAAPHSNGNGVAAGAQHGDAAAALLAKMQEVLDDRGNSSADMEVVALDAAGQLALPSSTSAALLASPTSPQLLQSICSRALGRTASPPIRLAALHALASIAGVERAGEARDRSAALMSAANEASLRLAVFEAVSGAAGGAGGARSPAEAVHNLLQQPFDDTRAGVYRCCSALLLRPWFAADVCNSSALLARLCQSDSESGQAACEWRHSTVMALWATVQYVLGLPGDVGEARFKQQLPPAVQQQLLAAVRGGPYGVAGGRGTQQSHFVATMPRLKKSCKAAVCRAVAPYQWWHSTVMALWATVQYVLALPGDVGEARFKQQLPPAVQQQLLAAVRGGPYGAAGGRGTQQSHFVATMPR</sequence>